<protein>
    <submittedName>
        <fullName evidence="1">Uncharacterized protein</fullName>
    </submittedName>
</protein>
<reference evidence="1 2" key="1">
    <citation type="journal article" date="2019" name="Nat. Ecol. Evol.">
        <title>Megaphylogeny resolves global patterns of mushroom evolution.</title>
        <authorList>
            <person name="Varga T."/>
            <person name="Krizsan K."/>
            <person name="Foldi C."/>
            <person name="Dima B."/>
            <person name="Sanchez-Garcia M."/>
            <person name="Sanchez-Ramirez S."/>
            <person name="Szollosi G.J."/>
            <person name="Szarkandi J.G."/>
            <person name="Papp V."/>
            <person name="Albert L."/>
            <person name="Andreopoulos W."/>
            <person name="Angelini C."/>
            <person name="Antonin V."/>
            <person name="Barry K.W."/>
            <person name="Bougher N.L."/>
            <person name="Buchanan P."/>
            <person name="Buyck B."/>
            <person name="Bense V."/>
            <person name="Catcheside P."/>
            <person name="Chovatia M."/>
            <person name="Cooper J."/>
            <person name="Damon W."/>
            <person name="Desjardin D."/>
            <person name="Finy P."/>
            <person name="Geml J."/>
            <person name="Haridas S."/>
            <person name="Hughes K."/>
            <person name="Justo A."/>
            <person name="Karasinski D."/>
            <person name="Kautmanova I."/>
            <person name="Kiss B."/>
            <person name="Kocsube S."/>
            <person name="Kotiranta H."/>
            <person name="LaButti K.M."/>
            <person name="Lechner B.E."/>
            <person name="Liimatainen K."/>
            <person name="Lipzen A."/>
            <person name="Lukacs Z."/>
            <person name="Mihaltcheva S."/>
            <person name="Morgado L.N."/>
            <person name="Niskanen T."/>
            <person name="Noordeloos M.E."/>
            <person name="Ohm R.A."/>
            <person name="Ortiz-Santana B."/>
            <person name="Ovrebo C."/>
            <person name="Racz N."/>
            <person name="Riley R."/>
            <person name="Savchenko A."/>
            <person name="Shiryaev A."/>
            <person name="Soop K."/>
            <person name="Spirin V."/>
            <person name="Szebenyi C."/>
            <person name="Tomsovsky M."/>
            <person name="Tulloss R.E."/>
            <person name="Uehling J."/>
            <person name="Grigoriev I.V."/>
            <person name="Vagvolgyi C."/>
            <person name="Papp T."/>
            <person name="Martin F.M."/>
            <person name="Miettinen O."/>
            <person name="Hibbett D.S."/>
            <person name="Nagy L.G."/>
        </authorList>
    </citation>
    <scope>NUCLEOTIDE SEQUENCE [LARGE SCALE GENOMIC DNA]</scope>
    <source>
        <strain evidence="1 2">FP101781</strain>
    </source>
</reference>
<dbReference type="Proteomes" id="UP000298030">
    <property type="component" value="Unassembled WGS sequence"/>
</dbReference>
<keyword evidence="2" id="KW-1185">Reference proteome</keyword>
<evidence type="ECO:0000313" key="2">
    <source>
        <dbReference type="Proteomes" id="UP000298030"/>
    </source>
</evidence>
<dbReference type="EMBL" id="QPFP01000449">
    <property type="protein sequence ID" value="TEB11308.1"/>
    <property type="molecule type" value="Genomic_DNA"/>
</dbReference>
<proteinExistence type="predicted"/>
<name>A0A4Y7RQK8_COPMI</name>
<sequence length="87" mass="9938">MHIYGSCVTFTILTPTPTPHWHVHTPASRCVDAAQGDSYMWFSRFPVILFYSLCTYYPTHSLVIVGPCLYSHSLYSRLCLYMDIGKA</sequence>
<organism evidence="1 2">
    <name type="scientific">Coprinellus micaceus</name>
    <name type="common">Glistening ink-cap mushroom</name>
    <name type="synonym">Coprinus micaceus</name>
    <dbReference type="NCBI Taxonomy" id="71717"/>
    <lineage>
        <taxon>Eukaryota</taxon>
        <taxon>Fungi</taxon>
        <taxon>Dikarya</taxon>
        <taxon>Basidiomycota</taxon>
        <taxon>Agaricomycotina</taxon>
        <taxon>Agaricomycetes</taxon>
        <taxon>Agaricomycetidae</taxon>
        <taxon>Agaricales</taxon>
        <taxon>Agaricineae</taxon>
        <taxon>Psathyrellaceae</taxon>
        <taxon>Coprinellus</taxon>
    </lineage>
</organism>
<comment type="caution">
    <text evidence="1">The sequence shown here is derived from an EMBL/GenBank/DDBJ whole genome shotgun (WGS) entry which is preliminary data.</text>
</comment>
<evidence type="ECO:0000313" key="1">
    <source>
        <dbReference type="EMBL" id="TEB11308.1"/>
    </source>
</evidence>
<accession>A0A4Y7RQK8</accession>
<gene>
    <name evidence="1" type="ORF">FA13DRAFT_991926</name>
</gene>
<dbReference type="AlphaFoldDB" id="A0A4Y7RQK8"/>